<accession>A0ABU5RUN2</accession>
<dbReference type="PROSITE" id="PS00409">
    <property type="entry name" value="PROKAR_NTER_METHYL"/>
    <property type="match status" value="1"/>
</dbReference>
<reference evidence="2 3" key="1">
    <citation type="submission" date="2023-12" db="EMBL/GenBank/DDBJ databases">
        <title>Baltic Sea Cyanobacteria.</title>
        <authorList>
            <person name="Delbaje E."/>
            <person name="Fewer D.P."/>
            <person name="Shishido T.K."/>
        </authorList>
    </citation>
    <scope>NUCLEOTIDE SEQUENCE [LARGE SCALE GENOMIC DNA]</scope>
    <source>
        <strain evidence="2 3">UHCC 0139</strain>
    </source>
</reference>
<proteinExistence type="predicted"/>
<dbReference type="EMBL" id="JAYGHX010000005">
    <property type="protein sequence ID" value="MEA5391438.1"/>
    <property type="molecule type" value="Genomic_DNA"/>
</dbReference>
<dbReference type="InterPro" id="IPR012902">
    <property type="entry name" value="N_methyl_site"/>
</dbReference>
<sequence length="200" mass="21379">MKPLRTATLPPHRRRHGAGFSLVELMVSSVLLVLALTGTSVLFVESNRSSAAAETRYRQQALVDTDLARVRRLNDRYTCSSGTCTSLGSLELGKNDFFPPPISTAANGNSSAGQLFEALCNSTGLITQLVADIGAPPSTLSAAGITYSIDTANQGQQTVSEFGTNVVRNLHRYSITYTNSSSGELLRRVTLVPTTVAWCP</sequence>
<protein>
    <submittedName>
        <fullName evidence="2">Prepilin-type N-terminal cleavage/methylation domain-containing protein</fullName>
    </submittedName>
</protein>
<dbReference type="RefSeq" id="WP_323305472.1">
    <property type="nucleotide sequence ID" value="NZ_JAYGHX010000005.1"/>
</dbReference>
<dbReference type="Pfam" id="PF07963">
    <property type="entry name" value="N_methyl"/>
    <property type="match status" value="1"/>
</dbReference>
<comment type="caution">
    <text evidence="2">The sequence shown here is derived from an EMBL/GenBank/DDBJ whole genome shotgun (WGS) entry which is preliminary data.</text>
</comment>
<evidence type="ECO:0000313" key="2">
    <source>
        <dbReference type="EMBL" id="MEA5391438.1"/>
    </source>
</evidence>
<evidence type="ECO:0000256" key="1">
    <source>
        <dbReference type="SAM" id="Phobius"/>
    </source>
</evidence>
<keyword evidence="1" id="KW-0812">Transmembrane</keyword>
<keyword evidence="1" id="KW-1133">Transmembrane helix</keyword>
<feature type="transmembrane region" description="Helical" evidence="1">
    <location>
        <begin position="21"/>
        <end position="44"/>
    </location>
</feature>
<keyword evidence="1" id="KW-0472">Membrane</keyword>
<gene>
    <name evidence="2" type="ORF">VB738_09220</name>
</gene>
<evidence type="ECO:0000313" key="3">
    <source>
        <dbReference type="Proteomes" id="UP001304461"/>
    </source>
</evidence>
<dbReference type="Proteomes" id="UP001304461">
    <property type="component" value="Unassembled WGS sequence"/>
</dbReference>
<name>A0ABU5RUN2_9CYAN</name>
<keyword evidence="3" id="KW-1185">Reference proteome</keyword>
<organism evidence="2 3">
    <name type="scientific">Cyanobium gracile UHCC 0139</name>
    <dbReference type="NCBI Taxonomy" id="3110308"/>
    <lineage>
        <taxon>Bacteria</taxon>
        <taxon>Bacillati</taxon>
        <taxon>Cyanobacteriota</taxon>
        <taxon>Cyanophyceae</taxon>
        <taxon>Synechococcales</taxon>
        <taxon>Prochlorococcaceae</taxon>
        <taxon>Cyanobium</taxon>
    </lineage>
</organism>